<evidence type="ECO:0000256" key="1">
    <source>
        <dbReference type="SAM" id="Phobius"/>
    </source>
</evidence>
<keyword evidence="1" id="KW-1133">Transmembrane helix</keyword>
<evidence type="ECO:0000313" key="4">
    <source>
        <dbReference type="Proteomes" id="UP001642540"/>
    </source>
</evidence>
<organism evidence="3 4">
    <name type="scientific">Orchesella dallaii</name>
    <dbReference type="NCBI Taxonomy" id="48710"/>
    <lineage>
        <taxon>Eukaryota</taxon>
        <taxon>Metazoa</taxon>
        <taxon>Ecdysozoa</taxon>
        <taxon>Arthropoda</taxon>
        <taxon>Hexapoda</taxon>
        <taxon>Collembola</taxon>
        <taxon>Entomobryomorpha</taxon>
        <taxon>Entomobryoidea</taxon>
        <taxon>Orchesellidae</taxon>
        <taxon>Orchesellinae</taxon>
        <taxon>Orchesella</taxon>
    </lineage>
</organism>
<comment type="caution">
    <text evidence="3">The sequence shown here is derived from an EMBL/GenBank/DDBJ whole genome shotgun (WGS) entry which is preliminary data.</text>
</comment>
<dbReference type="InterPro" id="IPR025714">
    <property type="entry name" value="Methyltranfer_dom"/>
</dbReference>
<accession>A0ABP1S6N1</accession>
<keyword evidence="4" id="KW-1185">Reference proteome</keyword>
<gene>
    <name evidence="3" type="ORF">ODALV1_LOCUS30341</name>
</gene>
<sequence length="327" mass="37125">MWSPKGHAYLVAAGIVSVILIFVFALSSPSKKSPSVTDLAREIQHSPHSQSSAYHNTLLVDYLQPEDFQGTAGDGQQNEAKEKLIQAERTFQAAHEAIKNLNENERKEKKLWELYQPSFPCPSVVEAVGQSGKLICGFELFKVPPRPEECVAYTFGNEDSSSSEFAKEWVSNTECKTLMFHFDTGKYPPFQHENVEAYPKIKVAQKSEGDSKILRSIMKENDHGWIDVMLLDIDGAEYEVLSQILEDFEEVLPFAQIIVKFHINDVPALEKFRKLFETLEKRGLRPYYFNEEAVKNRDSIIGGVMEYSFLNFRGKHLLLVGKNGIVI</sequence>
<dbReference type="Proteomes" id="UP001642540">
    <property type="component" value="Unassembled WGS sequence"/>
</dbReference>
<feature type="transmembrane region" description="Helical" evidence="1">
    <location>
        <begin position="6"/>
        <end position="26"/>
    </location>
</feature>
<keyword evidence="1" id="KW-0812">Transmembrane</keyword>
<evidence type="ECO:0000259" key="2">
    <source>
        <dbReference type="Pfam" id="PF13383"/>
    </source>
</evidence>
<name>A0ABP1S6N1_9HEXA</name>
<dbReference type="EMBL" id="CAXLJM020000161">
    <property type="protein sequence ID" value="CAL8144927.1"/>
    <property type="molecule type" value="Genomic_DNA"/>
</dbReference>
<dbReference type="Pfam" id="PF13383">
    <property type="entry name" value="Methyltransf_22"/>
    <property type="match status" value="1"/>
</dbReference>
<protein>
    <recommendedName>
        <fullName evidence="2">Methyltransferase domain-containing protein</fullName>
    </recommendedName>
</protein>
<proteinExistence type="predicted"/>
<reference evidence="3 4" key="1">
    <citation type="submission" date="2024-08" db="EMBL/GenBank/DDBJ databases">
        <authorList>
            <person name="Cucini C."/>
            <person name="Frati F."/>
        </authorList>
    </citation>
    <scope>NUCLEOTIDE SEQUENCE [LARGE SCALE GENOMIC DNA]</scope>
</reference>
<dbReference type="InterPro" id="IPR026913">
    <property type="entry name" value="METTL24"/>
</dbReference>
<dbReference type="PANTHER" id="PTHR32026:SF10">
    <property type="entry name" value="METHYLTRANSFERASE-LIKE PROTEIN 24-RELATED"/>
    <property type="match status" value="1"/>
</dbReference>
<keyword evidence="1" id="KW-0472">Membrane</keyword>
<feature type="domain" description="Methyltransferase" evidence="2">
    <location>
        <begin position="78"/>
        <end position="284"/>
    </location>
</feature>
<dbReference type="PANTHER" id="PTHR32026">
    <property type="entry name" value="METHYLTRANSFERASE-LIKE PROTEIN 24"/>
    <property type="match status" value="1"/>
</dbReference>
<evidence type="ECO:0000313" key="3">
    <source>
        <dbReference type="EMBL" id="CAL8144927.1"/>
    </source>
</evidence>